<dbReference type="PROSITE" id="PS51257">
    <property type="entry name" value="PROKAR_LIPOPROTEIN"/>
    <property type="match status" value="1"/>
</dbReference>
<reference evidence="2" key="1">
    <citation type="journal article" date="2019" name="Int. J. Syst. Evol. Microbiol.">
        <title>The Global Catalogue of Microorganisms (GCM) 10K type strain sequencing project: providing services to taxonomists for standard genome sequencing and annotation.</title>
        <authorList>
            <consortium name="The Broad Institute Genomics Platform"/>
            <consortium name="The Broad Institute Genome Sequencing Center for Infectious Disease"/>
            <person name="Wu L."/>
            <person name="Ma J."/>
        </authorList>
    </citation>
    <scope>NUCLEOTIDE SEQUENCE [LARGE SCALE GENOMIC DNA]</scope>
    <source>
        <strain evidence="2">JCM 16704</strain>
    </source>
</reference>
<protein>
    <recommendedName>
        <fullName evidence="3">DUF4369 domain-containing protein</fullName>
    </recommendedName>
</protein>
<keyword evidence="2" id="KW-1185">Reference proteome</keyword>
<gene>
    <name evidence="1" type="ORF">GCM10022216_07660</name>
</gene>
<evidence type="ECO:0000313" key="2">
    <source>
        <dbReference type="Proteomes" id="UP001500101"/>
    </source>
</evidence>
<comment type="caution">
    <text evidence="1">The sequence shown here is derived from an EMBL/GenBank/DDBJ whole genome shotgun (WGS) entry which is preliminary data.</text>
</comment>
<evidence type="ECO:0000313" key="1">
    <source>
        <dbReference type="EMBL" id="GAA4134530.1"/>
    </source>
</evidence>
<name>A0ABP7YDX9_9SPHI</name>
<accession>A0ABP7YDX9</accession>
<sequence length="273" mass="32687">MLRLLFFIAILPFFLACNQPAGHKNIQVQFDNIAADSIGFRLIHYMDGAELLDTLMPVGKPIEIKDLNEDMYLAVFYWPRTYIPHSVMRSKFFNREEGDNYQLTKPFYVDAENLRDYQFGFIEKLNPEDIELNQIRDFNLKTDNCEECALSEVYWQNYNAFFQRKDSLSKKFNTDYYNAIQQNDKNLRQKFLKADSIKQKVWIDQVYLKDLNQLIKDNADKKVSTFFLFYQLYLFRDFPKFRSSYESLKGDALKSRYYPMLKKQFDRAENTKT</sequence>
<organism evidence="1 2">
    <name type="scientific">Sphingobacterium kyonggiense</name>
    <dbReference type="NCBI Taxonomy" id="714075"/>
    <lineage>
        <taxon>Bacteria</taxon>
        <taxon>Pseudomonadati</taxon>
        <taxon>Bacteroidota</taxon>
        <taxon>Sphingobacteriia</taxon>
        <taxon>Sphingobacteriales</taxon>
        <taxon>Sphingobacteriaceae</taxon>
        <taxon>Sphingobacterium</taxon>
    </lineage>
</organism>
<proteinExistence type="predicted"/>
<evidence type="ECO:0008006" key="3">
    <source>
        <dbReference type="Google" id="ProtNLM"/>
    </source>
</evidence>
<dbReference type="EMBL" id="BAAAZI010000004">
    <property type="protein sequence ID" value="GAA4134530.1"/>
    <property type="molecule type" value="Genomic_DNA"/>
</dbReference>
<dbReference type="Proteomes" id="UP001500101">
    <property type="component" value="Unassembled WGS sequence"/>
</dbReference>